<dbReference type="Pfam" id="PF00564">
    <property type="entry name" value="PB1"/>
    <property type="match status" value="1"/>
</dbReference>
<dbReference type="OrthoDB" id="672083at2759"/>
<dbReference type="InterPro" id="IPR000270">
    <property type="entry name" value="PB1_dom"/>
</dbReference>
<gene>
    <name evidence="3" type="ORF">Taro_002296</name>
</gene>
<feature type="compositionally biased region" description="Polar residues" evidence="1">
    <location>
        <begin position="202"/>
        <end position="211"/>
    </location>
</feature>
<dbReference type="AlphaFoldDB" id="A0A843TG58"/>
<evidence type="ECO:0000259" key="2">
    <source>
        <dbReference type="Pfam" id="PF00564"/>
    </source>
</evidence>
<reference evidence="3" key="1">
    <citation type="submission" date="2017-07" db="EMBL/GenBank/DDBJ databases">
        <title>Taro Niue Genome Assembly and Annotation.</title>
        <authorList>
            <person name="Atibalentja N."/>
            <person name="Keating K."/>
            <person name="Fields C.J."/>
        </authorList>
    </citation>
    <scope>NUCLEOTIDE SEQUENCE</scope>
    <source>
        <strain evidence="3">Niue_2</strain>
        <tissue evidence="3">Leaf</tissue>
    </source>
</reference>
<dbReference type="EMBL" id="NMUH01000053">
    <property type="protein sequence ID" value="MQL70015.1"/>
    <property type="molecule type" value="Genomic_DNA"/>
</dbReference>
<evidence type="ECO:0000313" key="3">
    <source>
        <dbReference type="EMBL" id="MQL70015.1"/>
    </source>
</evidence>
<name>A0A843TG58_COLES</name>
<feature type="region of interest" description="Disordered" evidence="1">
    <location>
        <begin position="202"/>
        <end position="244"/>
    </location>
</feature>
<feature type="compositionally biased region" description="Acidic residues" evidence="1">
    <location>
        <begin position="219"/>
        <end position="244"/>
    </location>
</feature>
<keyword evidence="4" id="KW-1185">Reference proteome</keyword>
<proteinExistence type="predicted"/>
<feature type="domain" description="PB1" evidence="2">
    <location>
        <begin position="22"/>
        <end position="92"/>
    </location>
</feature>
<dbReference type="Proteomes" id="UP000652761">
    <property type="component" value="Unassembled WGS sequence"/>
</dbReference>
<evidence type="ECO:0000256" key="1">
    <source>
        <dbReference type="SAM" id="MobiDB-lite"/>
    </source>
</evidence>
<sequence>MTSSNISLMCYYDGVLRIEDHKPQYKGGIVRILRVKKDTTFTQLMRKLYVLTKYDERHIKIGIICKWPTSIGEYIAVRVEDDEMVESMFDLYPSHVSTVQLSLEKEDVDNISTQGNDEVQTHGHIDDNLHTQHNEYQQPSGLFTRMLNDDADSTGFYSANERDVRYESYDYTLPTDYNPWFIGYGGGSSQYPFMPITNPSHTFHSASSSGHHVTKEHVIEEDEEDEIDSQDDIDDNENLEEGDDEPLFDISRVNNTEIEYEQDPPDVFTSDQWIDEAMMNNSHEEIDVPCTLEGFVEMDQLLGPVDTSVLYAQDSYRSQLVYAGQMHAPDRVLRQFGRVQHIPGPVDALDRVTRKGCGHIDWARYFAHFVQMWHRRIDYIIPPDVETVGISRVYVLVLVYH</sequence>
<evidence type="ECO:0000313" key="4">
    <source>
        <dbReference type="Proteomes" id="UP000652761"/>
    </source>
</evidence>
<protein>
    <recommendedName>
        <fullName evidence="2">PB1 domain-containing protein</fullName>
    </recommendedName>
</protein>
<organism evidence="3 4">
    <name type="scientific">Colocasia esculenta</name>
    <name type="common">Wild taro</name>
    <name type="synonym">Arum esculentum</name>
    <dbReference type="NCBI Taxonomy" id="4460"/>
    <lineage>
        <taxon>Eukaryota</taxon>
        <taxon>Viridiplantae</taxon>
        <taxon>Streptophyta</taxon>
        <taxon>Embryophyta</taxon>
        <taxon>Tracheophyta</taxon>
        <taxon>Spermatophyta</taxon>
        <taxon>Magnoliopsida</taxon>
        <taxon>Liliopsida</taxon>
        <taxon>Araceae</taxon>
        <taxon>Aroideae</taxon>
        <taxon>Colocasieae</taxon>
        <taxon>Colocasia</taxon>
    </lineage>
</organism>
<accession>A0A843TG58</accession>
<comment type="caution">
    <text evidence="3">The sequence shown here is derived from an EMBL/GenBank/DDBJ whole genome shotgun (WGS) entry which is preliminary data.</text>
</comment>